<dbReference type="EMBL" id="PDLM01000001">
    <property type="protein sequence ID" value="RDW89375.1"/>
    <property type="molecule type" value="Genomic_DNA"/>
</dbReference>
<accession>A0A3D8SSW0</accession>
<name>A0A3D8SSW0_9HELO</name>
<dbReference type="Proteomes" id="UP000256645">
    <property type="component" value="Unassembled WGS sequence"/>
</dbReference>
<dbReference type="STRING" id="1849047.A0A3D8SSW0"/>
<dbReference type="AlphaFoldDB" id="A0A3D8SSW0"/>
<sequence>MASARSLPELPQDLLQLIIEELGYQEDFRTLYNCAISGRSLVEPALIQNRSKTSSSEGNETELDSLGFQKRQTSKWALEWRSIILSSLDATAYPYALYIRSLDLSNFQDLLEHNLFRDSLVDTFFADEMKQFLDSGGPPAKGKKTRKGKISGLDIPRILNKVGDSITEYISRRAALNNSTVALESLRGHIDSAVLPLWTSRLSRLKSLALWDGSALDGTVANAISEHCWDFEDLTFYLVDPTAQDMDVKLANFFTGLRANTLRSFAAIRADSMGQQTLKSLCSHAQSLKVLKLDNLRADAIKHISLLKDCVALETLALADAEGLVNLEATENDVFLESVAWLRQCEKLRDLKFSKFFSAPAILTNLLVDEKIKLSSLEVVDYPLLNNGEFYKALSHQIDLVSLDLKTDVDDPDLIDNGVLVSSVCQLTKLNYLRLIGVSDNFRGPDIQSLATHLKDLEELHFSGFNITDDILPTLSGLHHLKTLSISALTHFTSDGLLAYISTLQETNSGLNIAILSQALESDLSDKELSTIKNAIAARVDGSLEYVLFREPETDFEGSDSD</sequence>
<organism evidence="1 2">
    <name type="scientific">Coleophoma cylindrospora</name>
    <dbReference type="NCBI Taxonomy" id="1849047"/>
    <lineage>
        <taxon>Eukaryota</taxon>
        <taxon>Fungi</taxon>
        <taxon>Dikarya</taxon>
        <taxon>Ascomycota</taxon>
        <taxon>Pezizomycotina</taxon>
        <taxon>Leotiomycetes</taxon>
        <taxon>Helotiales</taxon>
        <taxon>Dermateaceae</taxon>
        <taxon>Coleophoma</taxon>
    </lineage>
</organism>
<proteinExistence type="predicted"/>
<evidence type="ECO:0000313" key="1">
    <source>
        <dbReference type="EMBL" id="RDW89375.1"/>
    </source>
</evidence>
<comment type="caution">
    <text evidence="1">The sequence shown here is derived from an EMBL/GenBank/DDBJ whole genome shotgun (WGS) entry which is preliminary data.</text>
</comment>
<evidence type="ECO:0008006" key="3">
    <source>
        <dbReference type="Google" id="ProtNLM"/>
    </source>
</evidence>
<keyword evidence="2" id="KW-1185">Reference proteome</keyword>
<protein>
    <recommendedName>
        <fullName evidence="3">F-box domain-containing protein</fullName>
    </recommendedName>
</protein>
<dbReference type="InterPro" id="IPR032675">
    <property type="entry name" value="LRR_dom_sf"/>
</dbReference>
<evidence type="ECO:0000313" key="2">
    <source>
        <dbReference type="Proteomes" id="UP000256645"/>
    </source>
</evidence>
<dbReference type="OrthoDB" id="10028886at2759"/>
<reference evidence="1 2" key="1">
    <citation type="journal article" date="2018" name="IMA Fungus">
        <title>IMA Genome-F 9: Draft genome sequence of Annulohypoxylon stygium, Aspergillus mulundensis, Berkeleyomyces basicola (syn. Thielaviopsis basicola), Ceratocystis smalleyi, two Cercospora beticola strains, Coleophoma cylindrospora, Fusarium fracticaudum, Phialophora cf. hyalina, and Morchella septimelata.</title>
        <authorList>
            <person name="Wingfield B.D."/>
            <person name="Bills G.F."/>
            <person name="Dong Y."/>
            <person name="Huang W."/>
            <person name="Nel W.J."/>
            <person name="Swalarsk-Parry B.S."/>
            <person name="Vaghefi N."/>
            <person name="Wilken P.M."/>
            <person name="An Z."/>
            <person name="de Beer Z.W."/>
            <person name="De Vos L."/>
            <person name="Chen L."/>
            <person name="Duong T.A."/>
            <person name="Gao Y."/>
            <person name="Hammerbacher A."/>
            <person name="Kikkert J.R."/>
            <person name="Li Y."/>
            <person name="Li H."/>
            <person name="Li K."/>
            <person name="Li Q."/>
            <person name="Liu X."/>
            <person name="Ma X."/>
            <person name="Naidoo K."/>
            <person name="Pethybridge S.J."/>
            <person name="Sun J."/>
            <person name="Steenkamp E.T."/>
            <person name="van der Nest M.A."/>
            <person name="van Wyk S."/>
            <person name="Wingfield M.J."/>
            <person name="Xiong C."/>
            <person name="Yue Q."/>
            <person name="Zhang X."/>
        </authorList>
    </citation>
    <scope>NUCLEOTIDE SEQUENCE [LARGE SCALE GENOMIC DNA]</scope>
    <source>
        <strain evidence="1 2">BP6252</strain>
    </source>
</reference>
<gene>
    <name evidence="1" type="ORF">BP6252_01407</name>
</gene>
<dbReference type="Gene3D" id="3.80.10.10">
    <property type="entry name" value="Ribonuclease Inhibitor"/>
    <property type="match status" value="2"/>
</dbReference>
<dbReference type="SUPFAM" id="SSF52058">
    <property type="entry name" value="L domain-like"/>
    <property type="match status" value="1"/>
</dbReference>